<evidence type="ECO:0000256" key="2">
    <source>
        <dbReference type="ARBA" id="ARBA00022692"/>
    </source>
</evidence>
<name>A0AAJ7R8N2_CEPCN</name>
<evidence type="ECO:0000256" key="5">
    <source>
        <dbReference type="SAM" id="MobiDB-lite"/>
    </source>
</evidence>
<organism evidence="7 8">
    <name type="scientific">Cephus cinctus</name>
    <name type="common">Wheat stem sawfly</name>
    <dbReference type="NCBI Taxonomy" id="211228"/>
    <lineage>
        <taxon>Eukaryota</taxon>
        <taxon>Metazoa</taxon>
        <taxon>Ecdysozoa</taxon>
        <taxon>Arthropoda</taxon>
        <taxon>Hexapoda</taxon>
        <taxon>Insecta</taxon>
        <taxon>Pterygota</taxon>
        <taxon>Neoptera</taxon>
        <taxon>Endopterygota</taxon>
        <taxon>Hymenoptera</taxon>
        <taxon>Cephoidea</taxon>
        <taxon>Cephidae</taxon>
        <taxon>Cephus</taxon>
    </lineage>
</organism>
<dbReference type="Proteomes" id="UP000694920">
    <property type="component" value="Unplaced"/>
</dbReference>
<gene>
    <name evidence="8" type="primary">LOC112493728</name>
</gene>
<comment type="subcellular location">
    <subcellularLocation>
        <location evidence="1">Membrane</location>
        <topology evidence="1">Multi-pass membrane protein</topology>
    </subcellularLocation>
</comment>
<sequence length="224" mass="25555">MRLYSSSAEWRRKLDLLQFDLQCCGSLSYVDWFLFDWQNSDYGPRDETETQDRISDEEYRTRAVPFSCCNLKAMLPCVHYQMTDSDLSSINTKGCATPLGNTVFRKVFVGSAMTALLIMTQVLLTFLLAKIASWPEGPFPREAVECTTRHLPNPQVPGRYSASGHRRTSETGLLPVGRTSQYRSRAVREVDERGKVIEMRAAVNPRGVERKHVEREDEISASRH</sequence>
<evidence type="ECO:0000256" key="3">
    <source>
        <dbReference type="ARBA" id="ARBA00022989"/>
    </source>
</evidence>
<dbReference type="InterPro" id="IPR008952">
    <property type="entry name" value="Tetraspanin_EC2_sf"/>
</dbReference>
<evidence type="ECO:0000256" key="6">
    <source>
        <dbReference type="SAM" id="Phobius"/>
    </source>
</evidence>
<dbReference type="GeneID" id="112493728"/>
<evidence type="ECO:0000313" key="7">
    <source>
        <dbReference type="Proteomes" id="UP000694920"/>
    </source>
</evidence>
<accession>A0AAJ7R8N2</accession>
<dbReference type="KEGG" id="ccin:112493728"/>
<dbReference type="RefSeq" id="XP_024936339.1">
    <property type="nucleotide sequence ID" value="XM_025080571.1"/>
</dbReference>
<dbReference type="Pfam" id="PF00335">
    <property type="entry name" value="Tetraspanin"/>
    <property type="match status" value="1"/>
</dbReference>
<evidence type="ECO:0000256" key="4">
    <source>
        <dbReference type="ARBA" id="ARBA00023136"/>
    </source>
</evidence>
<feature type="transmembrane region" description="Helical" evidence="6">
    <location>
        <begin position="107"/>
        <end position="129"/>
    </location>
</feature>
<feature type="region of interest" description="Disordered" evidence="5">
    <location>
        <begin position="150"/>
        <end position="178"/>
    </location>
</feature>
<reference evidence="8" key="1">
    <citation type="submission" date="2025-08" db="UniProtKB">
        <authorList>
            <consortium name="RefSeq"/>
        </authorList>
    </citation>
    <scope>IDENTIFICATION</scope>
</reference>
<protein>
    <submittedName>
        <fullName evidence="8">Peripherin-2-like</fullName>
    </submittedName>
</protein>
<evidence type="ECO:0000256" key="1">
    <source>
        <dbReference type="ARBA" id="ARBA00004141"/>
    </source>
</evidence>
<keyword evidence="4 6" id="KW-0472">Membrane</keyword>
<keyword evidence="7" id="KW-1185">Reference proteome</keyword>
<dbReference type="Gene3D" id="1.10.1450.10">
    <property type="entry name" value="Tetraspanin"/>
    <property type="match status" value="1"/>
</dbReference>
<keyword evidence="2 6" id="KW-0812">Transmembrane</keyword>
<dbReference type="AlphaFoldDB" id="A0AAJ7R8N2"/>
<dbReference type="GO" id="GO:0016020">
    <property type="term" value="C:membrane"/>
    <property type="evidence" value="ECO:0007669"/>
    <property type="project" value="UniProtKB-SubCell"/>
</dbReference>
<feature type="compositionally biased region" description="Basic and acidic residues" evidence="5">
    <location>
        <begin position="207"/>
        <end position="224"/>
    </location>
</feature>
<feature type="region of interest" description="Disordered" evidence="5">
    <location>
        <begin position="204"/>
        <end position="224"/>
    </location>
</feature>
<evidence type="ECO:0000313" key="8">
    <source>
        <dbReference type="RefSeq" id="XP_024936339.1"/>
    </source>
</evidence>
<dbReference type="InterPro" id="IPR018499">
    <property type="entry name" value="Tetraspanin/Peripherin"/>
</dbReference>
<keyword evidence="3 6" id="KW-1133">Transmembrane helix</keyword>
<dbReference type="SUPFAM" id="SSF48652">
    <property type="entry name" value="Tetraspanin"/>
    <property type="match status" value="1"/>
</dbReference>
<proteinExistence type="predicted"/>